<dbReference type="Proteomes" id="UP000315700">
    <property type="component" value="Chromosome"/>
</dbReference>
<dbReference type="KEGG" id="ccos:Pan44_32550"/>
<sequence>MSRRSSSEDAAPDVYTALLFASVAAIAVGIILLMFELGSYNNNLGG</sequence>
<keyword evidence="1" id="KW-0472">Membrane</keyword>
<dbReference type="EMBL" id="CP036271">
    <property type="protein sequence ID" value="QDT55213.1"/>
    <property type="molecule type" value="Genomic_DNA"/>
</dbReference>
<dbReference type="InParanoid" id="A0A517SGF4"/>
<evidence type="ECO:0000313" key="3">
    <source>
        <dbReference type="Proteomes" id="UP000315700"/>
    </source>
</evidence>
<gene>
    <name evidence="2" type="ORF">Pan44_32550</name>
</gene>
<proteinExistence type="predicted"/>
<feature type="transmembrane region" description="Helical" evidence="1">
    <location>
        <begin position="12"/>
        <end position="35"/>
    </location>
</feature>
<keyword evidence="3" id="KW-1185">Reference proteome</keyword>
<evidence type="ECO:0000256" key="1">
    <source>
        <dbReference type="SAM" id="Phobius"/>
    </source>
</evidence>
<keyword evidence="1" id="KW-1133">Transmembrane helix</keyword>
<organism evidence="2 3">
    <name type="scientific">Caulifigura coniformis</name>
    <dbReference type="NCBI Taxonomy" id="2527983"/>
    <lineage>
        <taxon>Bacteria</taxon>
        <taxon>Pseudomonadati</taxon>
        <taxon>Planctomycetota</taxon>
        <taxon>Planctomycetia</taxon>
        <taxon>Planctomycetales</taxon>
        <taxon>Planctomycetaceae</taxon>
        <taxon>Caulifigura</taxon>
    </lineage>
</organism>
<keyword evidence="1" id="KW-0812">Transmembrane</keyword>
<reference evidence="2 3" key="1">
    <citation type="submission" date="2019-02" db="EMBL/GenBank/DDBJ databases">
        <title>Deep-cultivation of Planctomycetes and their phenomic and genomic characterization uncovers novel biology.</title>
        <authorList>
            <person name="Wiegand S."/>
            <person name="Jogler M."/>
            <person name="Boedeker C."/>
            <person name="Pinto D."/>
            <person name="Vollmers J."/>
            <person name="Rivas-Marin E."/>
            <person name="Kohn T."/>
            <person name="Peeters S.H."/>
            <person name="Heuer A."/>
            <person name="Rast P."/>
            <person name="Oberbeckmann S."/>
            <person name="Bunk B."/>
            <person name="Jeske O."/>
            <person name="Meyerdierks A."/>
            <person name="Storesund J.E."/>
            <person name="Kallscheuer N."/>
            <person name="Luecker S."/>
            <person name="Lage O.M."/>
            <person name="Pohl T."/>
            <person name="Merkel B.J."/>
            <person name="Hornburger P."/>
            <person name="Mueller R.-W."/>
            <person name="Bruemmer F."/>
            <person name="Labrenz M."/>
            <person name="Spormann A.M."/>
            <person name="Op den Camp H."/>
            <person name="Overmann J."/>
            <person name="Amann R."/>
            <person name="Jetten M.S.M."/>
            <person name="Mascher T."/>
            <person name="Medema M.H."/>
            <person name="Devos D.P."/>
            <person name="Kaster A.-K."/>
            <person name="Ovreas L."/>
            <person name="Rohde M."/>
            <person name="Galperin M.Y."/>
            <person name="Jogler C."/>
        </authorList>
    </citation>
    <scope>NUCLEOTIDE SEQUENCE [LARGE SCALE GENOMIC DNA]</scope>
    <source>
        <strain evidence="2 3">Pan44</strain>
    </source>
</reference>
<evidence type="ECO:0000313" key="2">
    <source>
        <dbReference type="EMBL" id="QDT55213.1"/>
    </source>
</evidence>
<protein>
    <submittedName>
        <fullName evidence="2">Uncharacterized protein</fullName>
    </submittedName>
</protein>
<dbReference type="AlphaFoldDB" id="A0A517SGF4"/>
<dbReference type="RefSeq" id="WP_197453371.1">
    <property type="nucleotide sequence ID" value="NZ_CP036271.1"/>
</dbReference>
<accession>A0A517SGF4</accession>
<name>A0A517SGF4_9PLAN</name>